<keyword evidence="2" id="KW-1185">Reference proteome</keyword>
<reference evidence="1" key="1">
    <citation type="submission" date="2022-11" db="UniProtKB">
        <authorList>
            <consortium name="EnsemblMetazoa"/>
        </authorList>
    </citation>
    <scope>IDENTIFICATION</scope>
</reference>
<protein>
    <submittedName>
        <fullName evidence="1">Uncharacterized protein</fullName>
    </submittedName>
</protein>
<dbReference type="GeneID" id="119730449"/>
<dbReference type="Proteomes" id="UP000887568">
    <property type="component" value="Unplaced"/>
</dbReference>
<evidence type="ECO:0000313" key="2">
    <source>
        <dbReference type="Proteomes" id="UP000887568"/>
    </source>
</evidence>
<dbReference type="OrthoDB" id="1095242at2759"/>
<accession>A0A914A758</accession>
<name>A0A914A758_PATMI</name>
<dbReference type="EnsemblMetazoa" id="XM_038203366.1">
    <property type="protein sequence ID" value="XP_038059294.1"/>
    <property type="gene ID" value="LOC119730449"/>
</dbReference>
<evidence type="ECO:0000313" key="1">
    <source>
        <dbReference type="EnsemblMetazoa" id="XP_038059294.1"/>
    </source>
</evidence>
<organism evidence="1 2">
    <name type="scientific">Patiria miniata</name>
    <name type="common">Bat star</name>
    <name type="synonym">Asterina miniata</name>
    <dbReference type="NCBI Taxonomy" id="46514"/>
    <lineage>
        <taxon>Eukaryota</taxon>
        <taxon>Metazoa</taxon>
        <taxon>Echinodermata</taxon>
        <taxon>Eleutherozoa</taxon>
        <taxon>Asterozoa</taxon>
        <taxon>Asteroidea</taxon>
        <taxon>Valvatacea</taxon>
        <taxon>Valvatida</taxon>
        <taxon>Asterinidae</taxon>
        <taxon>Patiria</taxon>
    </lineage>
</organism>
<sequence>MTRTMLNESFVGYGYAPRATELHCQWYVERALFNCLSFWFGDSLCCMPVRQNSVIQGRPTCIDHIVFTYCGLRLKGGQIQLSRVFWGRQAH</sequence>
<dbReference type="RefSeq" id="XP_038059294.1">
    <property type="nucleotide sequence ID" value="XM_038203366.1"/>
</dbReference>
<dbReference type="AlphaFoldDB" id="A0A914A758"/>
<proteinExistence type="predicted"/>